<keyword evidence="1" id="KW-1185">Reference proteome</keyword>
<accession>A0A1U8B087</accession>
<name>A0A1U8B087_NELNU</name>
<dbReference type="Proteomes" id="UP000189703">
    <property type="component" value="Unplaced"/>
</dbReference>
<dbReference type="AlphaFoldDB" id="A0A1U8B087"/>
<proteinExistence type="predicted"/>
<sequence>MKKSGFLMASMAAASATAISASNTSSSSSSDFFANSKIQTHCEDSVSSKGRDNFSARMQPSSDKFAPRFDGLRFIETLVTAHR</sequence>
<organism evidence="1 2">
    <name type="scientific">Nelumbo nucifera</name>
    <name type="common">Sacred lotus</name>
    <dbReference type="NCBI Taxonomy" id="4432"/>
    <lineage>
        <taxon>Eukaryota</taxon>
        <taxon>Viridiplantae</taxon>
        <taxon>Streptophyta</taxon>
        <taxon>Embryophyta</taxon>
        <taxon>Tracheophyta</taxon>
        <taxon>Spermatophyta</taxon>
        <taxon>Magnoliopsida</taxon>
        <taxon>Proteales</taxon>
        <taxon>Nelumbonaceae</taxon>
        <taxon>Nelumbo</taxon>
    </lineage>
</organism>
<gene>
    <name evidence="2" type="primary">LOC104608236</name>
</gene>
<dbReference type="OrthoDB" id="1936495at2759"/>
<reference evidence="2" key="1">
    <citation type="submission" date="2025-08" db="UniProtKB">
        <authorList>
            <consortium name="RefSeq"/>
        </authorList>
    </citation>
    <scope>IDENTIFICATION</scope>
</reference>
<evidence type="ECO:0000313" key="2">
    <source>
        <dbReference type="RefSeq" id="XP_010272473.1"/>
    </source>
</evidence>
<evidence type="ECO:0000313" key="1">
    <source>
        <dbReference type="Proteomes" id="UP000189703"/>
    </source>
</evidence>
<dbReference type="OMA" id="DENCSKP"/>
<dbReference type="eggNOG" id="ENOG502S70N">
    <property type="taxonomic scope" value="Eukaryota"/>
</dbReference>
<dbReference type="GeneID" id="104608236"/>
<dbReference type="KEGG" id="nnu:104608236"/>
<protein>
    <submittedName>
        <fullName evidence="2">Uncharacterized protein LOC104608236</fullName>
    </submittedName>
</protein>
<dbReference type="PANTHER" id="PTHR34683:SF2">
    <property type="entry name" value="EXPRESSED PROTEIN"/>
    <property type="match status" value="1"/>
</dbReference>
<dbReference type="RefSeq" id="XP_010272473.1">
    <property type="nucleotide sequence ID" value="XM_010274171.2"/>
</dbReference>
<dbReference type="PANTHER" id="PTHR34683">
    <property type="entry name" value="EXPRESSED PROTEIN-RELATED"/>
    <property type="match status" value="1"/>
</dbReference>